<evidence type="ECO:0000256" key="5">
    <source>
        <dbReference type="ARBA" id="ARBA00023136"/>
    </source>
</evidence>
<feature type="transmembrane region" description="Helical" evidence="6">
    <location>
        <begin position="397"/>
        <end position="419"/>
    </location>
</feature>
<dbReference type="EMBL" id="JABSOD010000005">
    <property type="protein sequence ID" value="NRQ42157.1"/>
    <property type="molecule type" value="Genomic_DNA"/>
</dbReference>
<dbReference type="PANTHER" id="PTHR30250">
    <property type="entry name" value="PST FAMILY PREDICTED COLANIC ACID TRANSPORTER"/>
    <property type="match status" value="1"/>
</dbReference>
<evidence type="ECO:0000256" key="4">
    <source>
        <dbReference type="ARBA" id="ARBA00022989"/>
    </source>
</evidence>
<comment type="caution">
    <text evidence="7">The sequence shown here is derived from an EMBL/GenBank/DDBJ whole genome shotgun (WGS) entry which is preliminary data.</text>
</comment>
<evidence type="ECO:0000256" key="3">
    <source>
        <dbReference type="ARBA" id="ARBA00022692"/>
    </source>
</evidence>
<keyword evidence="8" id="KW-1185">Reference proteome</keyword>
<dbReference type="Pfam" id="PF13440">
    <property type="entry name" value="Polysacc_synt_3"/>
    <property type="match status" value="1"/>
</dbReference>
<accession>A0A7Y5APL2</accession>
<evidence type="ECO:0000256" key="6">
    <source>
        <dbReference type="SAM" id="Phobius"/>
    </source>
</evidence>
<dbReference type="RefSeq" id="WP_173500405.1">
    <property type="nucleotide sequence ID" value="NZ_JABSOD010000005.1"/>
</dbReference>
<proteinExistence type="predicted"/>
<keyword evidence="2" id="KW-1003">Cell membrane</keyword>
<dbReference type="AlphaFoldDB" id="A0A7Y5APL2"/>
<feature type="transmembrane region" description="Helical" evidence="6">
    <location>
        <begin position="46"/>
        <end position="72"/>
    </location>
</feature>
<keyword evidence="3 6" id="KW-0812">Transmembrane</keyword>
<evidence type="ECO:0000256" key="2">
    <source>
        <dbReference type="ARBA" id="ARBA00022475"/>
    </source>
</evidence>
<feature type="transmembrane region" description="Helical" evidence="6">
    <location>
        <begin position="12"/>
        <end position="34"/>
    </location>
</feature>
<dbReference type="GO" id="GO:0005886">
    <property type="term" value="C:plasma membrane"/>
    <property type="evidence" value="ECO:0007669"/>
    <property type="project" value="UniProtKB-SubCell"/>
</dbReference>
<reference evidence="7 8" key="1">
    <citation type="submission" date="2020-06" db="EMBL/GenBank/DDBJ databases">
        <title>Rheinheimera sp. nov., a marine bacterium isolated from coastal.</title>
        <authorList>
            <person name="Yu Q."/>
            <person name="Qi Y."/>
            <person name="Pu J."/>
        </authorList>
    </citation>
    <scope>NUCLEOTIDE SEQUENCE [LARGE SCALE GENOMIC DNA]</scope>
    <source>
        <strain evidence="7 8">YQF-2</strain>
    </source>
</reference>
<evidence type="ECO:0000313" key="7">
    <source>
        <dbReference type="EMBL" id="NRQ42157.1"/>
    </source>
</evidence>
<evidence type="ECO:0000313" key="8">
    <source>
        <dbReference type="Proteomes" id="UP000523161"/>
    </source>
</evidence>
<name>A0A7Y5APL2_9GAMM</name>
<feature type="transmembrane region" description="Helical" evidence="6">
    <location>
        <begin position="84"/>
        <end position="106"/>
    </location>
</feature>
<keyword evidence="4 6" id="KW-1133">Transmembrane helix</keyword>
<protein>
    <submittedName>
        <fullName evidence="7">Oligosaccharide flippase family protein</fullName>
    </submittedName>
</protein>
<sequence length="429" mass="46239">MLKRFKELTKGNLFRNIFTVATGAAGAQAITMLASPFITRLYGPEAFGVLGAFLALVMVLSPIAALCYPIAIVLPRQDSEAKKIAQLSALLALTLAFVITLLLLVAGETIVHWLGLEAIYAFVLFIPLAMFFSALHQILQQWLIRKKQFKVTAKVAFMQSAIVNSAKVGFGWFNPVAAVLIVIATLAHALHAVMLFVGAKATLASQAVDDNSNAGIWVLAKKYYDFPLFRAPQALINAVSLSLPVLMLMSFFGPAAAGFYALAKTILAMPANLLGKAVADVFYPRITEAANNGENVAALLRKATWALAGVGVLPFALIVVAGPWLFGFVFGAEWTVSGEYARWMALWLYAGFLNRPSVAAIATLSLQGFFLCYEIVSVLLRAAALVAGFMLFNSDVIAVMLFSLVSVALNVFLIGFTFIKAAAVEQRTR</sequence>
<evidence type="ECO:0000256" key="1">
    <source>
        <dbReference type="ARBA" id="ARBA00004651"/>
    </source>
</evidence>
<dbReference type="Proteomes" id="UP000523161">
    <property type="component" value="Unassembled WGS sequence"/>
</dbReference>
<feature type="transmembrane region" description="Helical" evidence="6">
    <location>
        <begin position="176"/>
        <end position="197"/>
    </location>
</feature>
<gene>
    <name evidence="7" type="ORF">HRH59_06195</name>
</gene>
<feature type="transmembrane region" description="Helical" evidence="6">
    <location>
        <begin position="346"/>
        <end position="364"/>
    </location>
</feature>
<feature type="transmembrane region" description="Helical" evidence="6">
    <location>
        <begin position="304"/>
        <end position="326"/>
    </location>
</feature>
<keyword evidence="5 6" id="KW-0472">Membrane</keyword>
<dbReference type="InterPro" id="IPR050833">
    <property type="entry name" value="Poly_Biosynth_Transport"/>
</dbReference>
<comment type="subcellular location">
    <subcellularLocation>
        <location evidence="1">Cell membrane</location>
        <topology evidence="1">Multi-pass membrane protein</topology>
    </subcellularLocation>
</comment>
<feature type="transmembrane region" description="Helical" evidence="6">
    <location>
        <begin position="234"/>
        <end position="253"/>
    </location>
</feature>
<organism evidence="7 8">
    <name type="scientific">Rheinheimera lutimaris</name>
    <dbReference type="NCBI Taxonomy" id="2740584"/>
    <lineage>
        <taxon>Bacteria</taxon>
        <taxon>Pseudomonadati</taxon>
        <taxon>Pseudomonadota</taxon>
        <taxon>Gammaproteobacteria</taxon>
        <taxon>Chromatiales</taxon>
        <taxon>Chromatiaceae</taxon>
        <taxon>Rheinheimera</taxon>
    </lineage>
</organism>
<dbReference type="PANTHER" id="PTHR30250:SF28">
    <property type="entry name" value="POLYSACCHARIDE BIOSYNTHESIS PROTEIN"/>
    <property type="match status" value="1"/>
</dbReference>
<feature type="transmembrane region" description="Helical" evidence="6">
    <location>
        <begin position="118"/>
        <end position="139"/>
    </location>
</feature>
<feature type="transmembrane region" description="Helical" evidence="6">
    <location>
        <begin position="371"/>
        <end position="391"/>
    </location>
</feature>